<keyword evidence="7" id="KW-1185">Reference proteome</keyword>
<sequence>MQVIPLILFVTILILKVRNSVQQRCNEILSGKDYPGWDIPSYSPLSGLQTAEACRQKCEQTNDCYTWAFRSTDRACFLKYPMSSSPVDNSIITSGKCSPPSAPKRCTERLHNKNQIFGDIASYNPIRNLQLEECIDKCNNLPQCSKWTWNKNNHDCWLKTVEAYALNDDNSCVSGSCAKFFETLVGKDYVGYDIAPFNPIPNVQTLYDCIFTKCDKTPGCFAYSYRPNTKDCYLKGVTNGIANDDNGVITGQVLTPIVQIPNGIRCKTLMMGQDYWGGDAKIYYNVPQIFDCMAKCEQSLDAVKCTYIPATRECFIKTADTQPMSQKTGIYSSFCGQSTCRWTPCHSLLDDLKTCAWQLCESLAKTEYCCNDCTYIARHENNWGKCHSILDGSICPPDLKTCKWKSCDTFNKQEYCANDCAEKISRCYWSQCRGKLDFSSACPNGMGASEQTMAITDMHDCTILPGIVAPSIPVKDHCWADGLIGDEQESKENKCFGHGSKSDREKICPTDMFTCYHDYDRFCCTNSC</sequence>
<dbReference type="GO" id="GO:0005576">
    <property type="term" value="C:extracellular region"/>
    <property type="evidence" value="ECO:0007669"/>
    <property type="project" value="InterPro"/>
</dbReference>
<evidence type="ECO:0000256" key="3">
    <source>
        <dbReference type="SAM" id="SignalP"/>
    </source>
</evidence>
<feature type="domain" description="Apple" evidence="4">
    <location>
        <begin position="106"/>
        <end position="177"/>
    </location>
</feature>
<keyword evidence="3" id="KW-0732">Signal</keyword>
<keyword evidence="2" id="KW-1015">Disulfide bond</keyword>
<dbReference type="SUPFAM" id="SSF57414">
    <property type="entry name" value="Hairpin loop containing domain-like"/>
    <property type="match status" value="1"/>
</dbReference>
<dbReference type="InterPro" id="IPR000177">
    <property type="entry name" value="Apple"/>
</dbReference>
<comment type="caution">
    <text evidence="6">The sequence shown here is derived from an EMBL/GenBank/DDBJ whole genome shotgun (WGS) entry which is preliminary data.</text>
</comment>
<proteinExistence type="predicted"/>
<dbReference type="Proteomes" id="UP000663870">
    <property type="component" value="Unassembled WGS sequence"/>
</dbReference>
<evidence type="ECO:0000256" key="1">
    <source>
        <dbReference type="ARBA" id="ARBA00022737"/>
    </source>
</evidence>
<feature type="chain" id="PRO_5036229575" description="Apple domain-containing protein" evidence="3">
    <location>
        <begin position="23"/>
        <end position="528"/>
    </location>
</feature>
<evidence type="ECO:0000259" key="4">
    <source>
        <dbReference type="PROSITE" id="PS50948"/>
    </source>
</evidence>
<evidence type="ECO:0000313" key="6">
    <source>
        <dbReference type="EMBL" id="CAF1600816.1"/>
    </source>
</evidence>
<dbReference type="SMART" id="SM00223">
    <property type="entry name" value="APPLE"/>
    <property type="match status" value="2"/>
</dbReference>
<dbReference type="EMBL" id="CAJNOL010005173">
    <property type="protein sequence ID" value="CAF1600816.1"/>
    <property type="molecule type" value="Genomic_DNA"/>
</dbReference>
<dbReference type="Pfam" id="PF14295">
    <property type="entry name" value="PAN_4"/>
    <property type="match status" value="3"/>
</dbReference>
<dbReference type="AlphaFoldDB" id="A0A816AVZ9"/>
<feature type="signal peptide" evidence="3">
    <location>
        <begin position="1"/>
        <end position="22"/>
    </location>
</feature>
<dbReference type="Gene3D" id="3.50.4.10">
    <property type="entry name" value="Hepatocyte Growth Factor"/>
    <property type="match status" value="3"/>
</dbReference>
<dbReference type="Proteomes" id="UP000663854">
    <property type="component" value="Unassembled WGS sequence"/>
</dbReference>
<protein>
    <recommendedName>
        <fullName evidence="4">Apple domain-containing protein</fullName>
    </recommendedName>
</protein>
<feature type="domain" description="Apple" evidence="4">
    <location>
        <begin position="25"/>
        <end position="97"/>
    </location>
</feature>
<evidence type="ECO:0000256" key="2">
    <source>
        <dbReference type="ARBA" id="ARBA00023157"/>
    </source>
</evidence>
<organism evidence="6 7">
    <name type="scientific">Rotaria sordida</name>
    <dbReference type="NCBI Taxonomy" id="392033"/>
    <lineage>
        <taxon>Eukaryota</taxon>
        <taxon>Metazoa</taxon>
        <taxon>Spiralia</taxon>
        <taxon>Gnathifera</taxon>
        <taxon>Rotifera</taxon>
        <taxon>Eurotatoria</taxon>
        <taxon>Bdelloidea</taxon>
        <taxon>Philodinida</taxon>
        <taxon>Philodinidae</taxon>
        <taxon>Rotaria</taxon>
    </lineage>
</organism>
<dbReference type="InterPro" id="IPR003609">
    <property type="entry name" value="Pan_app"/>
</dbReference>
<evidence type="ECO:0000313" key="5">
    <source>
        <dbReference type="EMBL" id="CAF1349238.1"/>
    </source>
</evidence>
<dbReference type="EMBL" id="CAJNOH010003805">
    <property type="protein sequence ID" value="CAF1349238.1"/>
    <property type="molecule type" value="Genomic_DNA"/>
</dbReference>
<keyword evidence="1" id="KW-0677">Repeat</keyword>
<dbReference type="GO" id="GO:0006508">
    <property type="term" value="P:proteolysis"/>
    <property type="evidence" value="ECO:0007669"/>
    <property type="project" value="InterPro"/>
</dbReference>
<gene>
    <name evidence="6" type="ORF">JXQ802_LOCUS48290</name>
    <name evidence="5" type="ORF">PYM288_LOCUS32302</name>
</gene>
<evidence type="ECO:0000313" key="7">
    <source>
        <dbReference type="Proteomes" id="UP000663870"/>
    </source>
</evidence>
<accession>A0A816AVZ9</accession>
<name>A0A816AVZ9_9BILA</name>
<dbReference type="PROSITE" id="PS50948">
    <property type="entry name" value="PAN"/>
    <property type="match status" value="2"/>
</dbReference>
<reference evidence="6" key="1">
    <citation type="submission" date="2021-02" db="EMBL/GenBank/DDBJ databases">
        <authorList>
            <person name="Nowell W R."/>
        </authorList>
    </citation>
    <scope>NUCLEOTIDE SEQUENCE</scope>
</reference>